<sequence length="258" mass="28243">MAAAAAAAAHLPEDIALSIVSLLDVVDVCALGSCSRFWRGICGADCVWAELYERRWPKSAASGDGAAEFGGGGRGGGGRGGECSGDGGVDEALLVPTQGWKALYVNKHRKVATAISGVVEFVGQWSQNESLEIGNHLKAICYLNSLKIGFKDVQFFLFTRKHTVLLNLIGLHYSIIWLEILPEKVMEALLNRQISERQVCVSWFKLGRWFYGFRLHDEQRSKRVSLGELTMGPEEEVLGVLNRGAVHEVLRVQITSAK</sequence>
<evidence type="ECO:0000256" key="1">
    <source>
        <dbReference type="SAM" id="MobiDB-lite"/>
    </source>
</evidence>
<dbReference type="GO" id="GO:0019005">
    <property type="term" value="C:SCF ubiquitin ligase complex"/>
    <property type="evidence" value="ECO:0007669"/>
    <property type="project" value="TreeGrafter"/>
</dbReference>
<organism evidence="3">
    <name type="scientific">Ananas comosus var. bracteatus</name>
    <name type="common">red pineapple</name>
    <dbReference type="NCBI Taxonomy" id="296719"/>
    <lineage>
        <taxon>Eukaryota</taxon>
        <taxon>Viridiplantae</taxon>
        <taxon>Streptophyta</taxon>
        <taxon>Embryophyta</taxon>
        <taxon>Tracheophyta</taxon>
        <taxon>Spermatophyta</taxon>
        <taxon>Magnoliopsida</taxon>
        <taxon>Liliopsida</taxon>
        <taxon>Poales</taxon>
        <taxon>Bromeliaceae</taxon>
        <taxon>Bromelioideae</taxon>
        <taxon>Ananas</taxon>
    </lineage>
</organism>
<dbReference type="AlphaFoldDB" id="A0A6V7QAG8"/>
<evidence type="ECO:0000313" key="3">
    <source>
        <dbReference type="EMBL" id="CAD1840050.1"/>
    </source>
</evidence>
<feature type="domain" description="F-box" evidence="2">
    <location>
        <begin position="5"/>
        <end position="51"/>
    </location>
</feature>
<dbReference type="Gene3D" id="1.20.1280.50">
    <property type="match status" value="1"/>
</dbReference>
<dbReference type="InterPro" id="IPR039588">
    <property type="entry name" value="FBXO4"/>
</dbReference>
<feature type="region of interest" description="Disordered" evidence="1">
    <location>
        <begin position="61"/>
        <end position="83"/>
    </location>
</feature>
<dbReference type="Pfam" id="PF12937">
    <property type="entry name" value="F-box-like"/>
    <property type="match status" value="1"/>
</dbReference>
<gene>
    <name evidence="3" type="ORF">CB5_LOCUS23261</name>
</gene>
<dbReference type="EMBL" id="LR862134">
    <property type="protein sequence ID" value="CAD1840050.1"/>
    <property type="molecule type" value="Genomic_DNA"/>
</dbReference>
<dbReference type="PANTHER" id="PTHR16008:SF4">
    <property type="entry name" value="F-BOX ONLY PROTEIN 4"/>
    <property type="match status" value="1"/>
</dbReference>
<feature type="compositionally biased region" description="Gly residues" evidence="1">
    <location>
        <begin position="68"/>
        <end position="83"/>
    </location>
</feature>
<dbReference type="PANTHER" id="PTHR16008">
    <property type="entry name" value="F-BOX ONLY PROTEIN 4"/>
    <property type="match status" value="1"/>
</dbReference>
<dbReference type="SUPFAM" id="SSF81383">
    <property type="entry name" value="F-box domain"/>
    <property type="match status" value="1"/>
</dbReference>
<dbReference type="InterPro" id="IPR036047">
    <property type="entry name" value="F-box-like_dom_sf"/>
</dbReference>
<dbReference type="PROSITE" id="PS50181">
    <property type="entry name" value="FBOX"/>
    <property type="match status" value="1"/>
</dbReference>
<dbReference type="SMART" id="SM00256">
    <property type="entry name" value="FBOX"/>
    <property type="match status" value="1"/>
</dbReference>
<dbReference type="GO" id="GO:0000209">
    <property type="term" value="P:protein polyubiquitination"/>
    <property type="evidence" value="ECO:0007669"/>
    <property type="project" value="TreeGrafter"/>
</dbReference>
<accession>A0A6V7QAG8</accession>
<evidence type="ECO:0000259" key="2">
    <source>
        <dbReference type="PROSITE" id="PS50181"/>
    </source>
</evidence>
<dbReference type="GO" id="GO:0031146">
    <property type="term" value="P:SCF-dependent proteasomal ubiquitin-dependent protein catabolic process"/>
    <property type="evidence" value="ECO:0007669"/>
    <property type="project" value="InterPro"/>
</dbReference>
<reference evidence="3" key="1">
    <citation type="submission" date="2020-07" db="EMBL/GenBank/DDBJ databases">
        <authorList>
            <person name="Lin J."/>
        </authorList>
    </citation>
    <scope>NUCLEOTIDE SEQUENCE</scope>
</reference>
<dbReference type="InterPro" id="IPR001810">
    <property type="entry name" value="F-box_dom"/>
</dbReference>
<protein>
    <recommendedName>
        <fullName evidence="2">F-box domain-containing protein</fullName>
    </recommendedName>
</protein>
<name>A0A6V7QAG8_ANACO</name>
<proteinExistence type="predicted"/>